<evidence type="ECO:0000256" key="2">
    <source>
        <dbReference type="PROSITE-ProRule" id="PRU00176"/>
    </source>
</evidence>
<dbReference type="Gene3D" id="3.30.70.330">
    <property type="match status" value="1"/>
</dbReference>
<evidence type="ECO:0000313" key="7">
    <source>
        <dbReference type="Proteomes" id="UP000317494"/>
    </source>
</evidence>
<keyword evidence="7" id="KW-1185">Reference proteome</keyword>
<evidence type="ECO:0000313" key="5">
    <source>
        <dbReference type="EMBL" id="TPX30712.1"/>
    </source>
</evidence>
<keyword evidence="1 2" id="KW-0694">RNA-binding</keyword>
<dbReference type="PROSITE" id="PS50102">
    <property type="entry name" value="RRM"/>
    <property type="match status" value="1"/>
</dbReference>
<feature type="compositionally biased region" description="Basic residues" evidence="3">
    <location>
        <begin position="21"/>
        <end position="31"/>
    </location>
</feature>
<feature type="domain" description="RRM" evidence="4">
    <location>
        <begin position="204"/>
        <end position="281"/>
    </location>
</feature>
<dbReference type="SUPFAM" id="SSF54928">
    <property type="entry name" value="RNA-binding domain, RBD"/>
    <property type="match status" value="1"/>
</dbReference>
<dbReference type="GO" id="GO:0005634">
    <property type="term" value="C:nucleus"/>
    <property type="evidence" value="ECO:0007669"/>
    <property type="project" value="TreeGrafter"/>
</dbReference>
<dbReference type="GO" id="GO:0003729">
    <property type="term" value="F:mRNA binding"/>
    <property type="evidence" value="ECO:0007669"/>
    <property type="project" value="TreeGrafter"/>
</dbReference>
<dbReference type="PANTHER" id="PTHR19965:SF82">
    <property type="entry name" value="THO COMPLEX SUBUNIT 4"/>
    <property type="match status" value="1"/>
</dbReference>
<dbReference type="EMBL" id="QEAM01000264">
    <property type="protein sequence ID" value="TPX42571.1"/>
    <property type="molecule type" value="Genomic_DNA"/>
</dbReference>
<name>A0A507BST6_9FUNG</name>
<dbReference type="InterPro" id="IPR051229">
    <property type="entry name" value="ALYREF_mRNA_export"/>
</dbReference>
<dbReference type="Proteomes" id="UP000320475">
    <property type="component" value="Unassembled WGS sequence"/>
</dbReference>
<dbReference type="AlphaFoldDB" id="A0A507BST6"/>
<comment type="caution">
    <text evidence="5">The sequence shown here is derived from an EMBL/GenBank/DDBJ whole genome shotgun (WGS) entry which is preliminary data.</text>
</comment>
<evidence type="ECO:0000259" key="4">
    <source>
        <dbReference type="PROSITE" id="PS50102"/>
    </source>
</evidence>
<sequence>MSQSRRKSGGGLTLTSARPAPYRKHGGHAHRNVGGSIASRLSTRSKPVITFTTHNHLASSQPSFAISPGAPAGLFANHVVTEVVPHHIRIIPPQSTPATASSVLSRLSNNQHHYKHLPISTIKTSHNESAILSRLSGPAASVSSRRDVATRPKSTITPSRAEILDLTQSEEPMDVDVASPPPHATAASPSTSVVSIKGQSDGPTSITIKNLHLEATDADVQACFMEFGLISNVKLLKNAKGDSTGVAQVTFKKRSAALAAIAKYHGQLADGNLLEVFETVASVVGASRRTESAGTTPTTTNATKPPSASSFSYSAAALLPRQEQRLQQNIPLATAPKRTTPPLKTVSRVPACRMYADREEMAAKARVTGSVSAGKTMFSNAMAQIIPSSTVSLAPSSALGITAIGTTAAVPVTAVVAHPVMAIGNPARVIHQHLATNQPVVVSALKNGAFTSRIR</sequence>
<feature type="region of interest" description="Disordered" evidence="3">
    <location>
        <begin position="288"/>
        <end position="308"/>
    </location>
</feature>
<gene>
    <name evidence="6" type="ORF">SeLEV6574_g05523</name>
    <name evidence="5" type="ORF">SeMB42_g07876</name>
</gene>
<dbReference type="GO" id="GO:0006406">
    <property type="term" value="P:mRNA export from nucleus"/>
    <property type="evidence" value="ECO:0007669"/>
    <property type="project" value="TreeGrafter"/>
</dbReference>
<evidence type="ECO:0000256" key="1">
    <source>
        <dbReference type="ARBA" id="ARBA00022884"/>
    </source>
</evidence>
<dbReference type="EMBL" id="QEAN01000660">
    <property type="protein sequence ID" value="TPX30712.1"/>
    <property type="molecule type" value="Genomic_DNA"/>
</dbReference>
<proteinExistence type="predicted"/>
<reference evidence="7 8" key="1">
    <citation type="journal article" date="2019" name="Sci. Rep.">
        <title>Comparative genomics of chytrid fungi reveal insights into the obligate biotrophic and pathogenic lifestyle of Synchytrium endobioticum.</title>
        <authorList>
            <person name="van de Vossenberg B.T.L.H."/>
            <person name="Warris S."/>
            <person name="Nguyen H.D.T."/>
            <person name="van Gent-Pelzer M.P.E."/>
            <person name="Joly D.L."/>
            <person name="van de Geest H.C."/>
            <person name="Bonants P.J.M."/>
            <person name="Smith D.S."/>
            <person name="Levesque C.A."/>
            <person name="van der Lee T.A.J."/>
        </authorList>
    </citation>
    <scope>NUCLEOTIDE SEQUENCE [LARGE SCALE GENOMIC DNA]</scope>
    <source>
        <strain evidence="6 8">LEV6574</strain>
        <strain evidence="5 7">MB42</strain>
    </source>
</reference>
<dbReference type="InterPro" id="IPR012677">
    <property type="entry name" value="Nucleotide-bd_a/b_plait_sf"/>
</dbReference>
<dbReference type="VEuPathDB" id="FungiDB:SeMB42_g07876"/>
<evidence type="ECO:0000256" key="3">
    <source>
        <dbReference type="SAM" id="MobiDB-lite"/>
    </source>
</evidence>
<evidence type="ECO:0000313" key="8">
    <source>
        <dbReference type="Proteomes" id="UP000320475"/>
    </source>
</evidence>
<dbReference type="Pfam" id="PF00076">
    <property type="entry name" value="RRM_1"/>
    <property type="match status" value="1"/>
</dbReference>
<protein>
    <recommendedName>
        <fullName evidence="4">RRM domain-containing protein</fullName>
    </recommendedName>
</protein>
<dbReference type="Proteomes" id="UP000317494">
    <property type="component" value="Unassembled WGS sequence"/>
</dbReference>
<feature type="compositionally biased region" description="Low complexity" evidence="3">
    <location>
        <begin position="184"/>
        <end position="195"/>
    </location>
</feature>
<dbReference type="STRING" id="286115.A0A507BST6"/>
<feature type="compositionally biased region" description="Low complexity" evidence="3">
    <location>
        <begin position="292"/>
        <end position="308"/>
    </location>
</feature>
<accession>A0A507BST6</accession>
<evidence type="ECO:0000313" key="6">
    <source>
        <dbReference type="EMBL" id="TPX42571.1"/>
    </source>
</evidence>
<dbReference type="InterPro" id="IPR035979">
    <property type="entry name" value="RBD_domain_sf"/>
</dbReference>
<feature type="region of interest" description="Disordered" evidence="3">
    <location>
        <begin position="1"/>
        <end position="41"/>
    </location>
</feature>
<dbReference type="PANTHER" id="PTHR19965">
    <property type="entry name" value="RNA AND EXPORT FACTOR BINDING PROTEIN"/>
    <property type="match status" value="1"/>
</dbReference>
<dbReference type="InterPro" id="IPR000504">
    <property type="entry name" value="RRM_dom"/>
</dbReference>
<dbReference type="OrthoDB" id="346839at2759"/>
<feature type="region of interest" description="Disordered" evidence="3">
    <location>
        <begin position="178"/>
        <end position="198"/>
    </location>
</feature>
<dbReference type="SMART" id="SM00360">
    <property type="entry name" value="RRM"/>
    <property type="match status" value="1"/>
</dbReference>
<organism evidence="5 7">
    <name type="scientific">Synchytrium endobioticum</name>
    <dbReference type="NCBI Taxonomy" id="286115"/>
    <lineage>
        <taxon>Eukaryota</taxon>
        <taxon>Fungi</taxon>
        <taxon>Fungi incertae sedis</taxon>
        <taxon>Chytridiomycota</taxon>
        <taxon>Chytridiomycota incertae sedis</taxon>
        <taxon>Chytridiomycetes</taxon>
        <taxon>Synchytriales</taxon>
        <taxon>Synchytriaceae</taxon>
        <taxon>Synchytrium</taxon>
    </lineage>
</organism>